<gene>
    <name evidence="6" type="ORF">GWI71_16805</name>
</gene>
<evidence type="ECO:0000313" key="6">
    <source>
        <dbReference type="EMBL" id="NBN65354.1"/>
    </source>
</evidence>
<dbReference type="InterPro" id="IPR036737">
    <property type="entry name" value="OmpA-like_sf"/>
</dbReference>
<dbReference type="PRINTS" id="PR01021">
    <property type="entry name" value="OMPADOMAIN"/>
</dbReference>
<dbReference type="SUPFAM" id="SSF103088">
    <property type="entry name" value="OmpA-like"/>
    <property type="match status" value="1"/>
</dbReference>
<dbReference type="InterPro" id="IPR006664">
    <property type="entry name" value="OMP_bac"/>
</dbReference>
<dbReference type="Proteomes" id="UP000541347">
    <property type="component" value="Unassembled WGS sequence"/>
</dbReference>
<dbReference type="Gene3D" id="3.30.1330.60">
    <property type="entry name" value="OmpA-like domain"/>
    <property type="match status" value="1"/>
</dbReference>
<comment type="subcellular location">
    <subcellularLocation>
        <location evidence="1">Cell outer membrane</location>
    </subcellularLocation>
</comment>
<evidence type="ECO:0000256" key="3">
    <source>
        <dbReference type="ARBA" id="ARBA00023237"/>
    </source>
</evidence>
<dbReference type="PANTHER" id="PTHR30329:SF21">
    <property type="entry name" value="LIPOPROTEIN YIAD-RELATED"/>
    <property type="match status" value="1"/>
</dbReference>
<dbReference type="Pfam" id="PF00691">
    <property type="entry name" value="OmpA"/>
    <property type="match status" value="1"/>
</dbReference>
<sequence length="178" mass="19660">MQAVRKVREFSQAGAGLVAALVLLAGCLSGCQSIGEAERPQSPSQAAGFAPGTEEAFMLDVGRRIYFAEGSAELDAESRQIVLRQAQWLNTNTRWLAKIQGHAQEPGGEAANKRLSERRAQAVYDMLVAQGVDPRRIWTKGYGIERPETDCDPADCPRMNRRVVVNLREEYDDTAPQR</sequence>
<name>A0ABW9ZQX0_9HYPH</name>
<organism evidence="6 7">
    <name type="scientific">Pannonibacter tanglangensis</name>
    <dbReference type="NCBI Taxonomy" id="2750084"/>
    <lineage>
        <taxon>Bacteria</taxon>
        <taxon>Pseudomonadati</taxon>
        <taxon>Pseudomonadota</taxon>
        <taxon>Alphaproteobacteria</taxon>
        <taxon>Hyphomicrobiales</taxon>
        <taxon>Stappiaceae</taxon>
        <taxon>Pannonibacter</taxon>
    </lineage>
</organism>
<keyword evidence="3" id="KW-0998">Cell outer membrane</keyword>
<comment type="caution">
    <text evidence="6">The sequence shown here is derived from an EMBL/GenBank/DDBJ whole genome shotgun (WGS) entry which is preliminary data.</text>
</comment>
<reference evidence="6 7" key="1">
    <citation type="submission" date="2020-01" db="EMBL/GenBank/DDBJ databases">
        <authorList>
            <person name="Peng S.Y."/>
            <person name="Li J."/>
            <person name="Wang M."/>
            <person name="Wang L."/>
            <person name="Wang C.Q."/>
            <person name="Wang J.R."/>
        </authorList>
    </citation>
    <scope>NUCLEOTIDE SEQUENCE [LARGE SCALE GENOMIC DNA]</scope>
    <source>
        <strain evidence="6 7">XCT-34</strain>
    </source>
</reference>
<dbReference type="InterPro" id="IPR006665">
    <property type="entry name" value="OmpA-like"/>
</dbReference>
<accession>A0ABW9ZQX0</accession>
<dbReference type="PROSITE" id="PS51257">
    <property type="entry name" value="PROKAR_LIPOPROTEIN"/>
    <property type="match status" value="1"/>
</dbReference>
<evidence type="ECO:0000256" key="4">
    <source>
        <dbReference type="PROSITE-ProRule" id="PRU00473"/>
    </source>
</evidence>
<dbReference type="InterPro" id="IPR050330">
    <property type="entry name" value="Bact_OuterMem_StrucFunc"/>
</dbReference>
<evidence type="ECO:0000256" key="2">
    <source>
        <dbReference type="ARBA" id="ARBA00023136"/>
    </source>
</evidence>
<evidence type="ECO:0000256" key="1">
    <source>
        <dbReference type="ARBA" id="ARBA00004442"/>
    </source>
</evidence>
<proteinExistence type="predicted"/>
<evidence type="ECO:0000259" key="5">
    <source>
        <dbReference type="PROSITE" id="PS51123"/>
    </source>
</evidence>
<dbReference type="EMBL" id="JAABLP010000004">
    <property type="protein sequence ID" value="NBN65354.1"/>
    <property type="molecule type" value="Genomic_DNA"/>
</dbReference>
<feature type="domain" description="OmpA-like" evidence="5">
    <location>
        <begin position="54"/>
        <end position="171"/>
    </location>
</feature>
<evidence type="ECO:0000313" key="7">
    <source>
        <dbReference type="Proteomes" id="UP000541347"/>
    </source>
</evidence>
<keyword evidence="7" id="KW-1185">Reference proteome</keyword>
<dbReference type="CDD" id="cd07185">
    <property type="entry name" value="OmpA_C-like"/>
    <property type="match status" value="1"/>
</dbReference>
<dbReference type="PANTHER" id="PTHR30329">
    <property type="entry name" value="STATOR ELEMENT OF FLAGELLAR MOTOR COMPLEX"/>
    <property type="match status" value="1"/>
</dbReference>
<dbReference type="RefSeq" id="WP_161677336.1">
    <property type="nucleotide sequence ID" value="NZ_JAABLP010000004.1"/>
</dbReference>
<dbReference type="PROSITE" id="PS51123">
    <property type="entry name" value="OMPA_2"/>
    <property type="match status" value="1"/>
</dbReference>
<protein>
    <submittedName>
        <fullName evidence="6">OmpA family protein</fullName>
    </submittedName>
</protein>
<keyword evidence="2 4" id="KW-0472">Membrane</keyword>